<organism evidence="11 12">
    <name type="scientific">Ornithorhynchus anatinus</name>
    <name type="common">Duckbill platypus</name>
    <dbReference type="NCBI Taxonomy" id="9258"/>
    <lineage>
        <taxon>Eukaryota</taxon>
        <taxon>Metazoa</taxon>
        <taxon>Chordata</taxon>
        <taxon>Craniata</taxon>
        <taxon>Vertebrata</taxon>
        <taxon>Euteleostomi</taxon>
        <taxon>Mammalia</taxon>
        <taxon>Monotremata</taxon>
        <taxon>Ornithorhynchidae</taxon>
        <taxon>Ornithorhynchus</taxon>
    </lineage>
</organism>
<gene>
    <name evidence="11" type="primary">TMEM59L</name>
</gene>
<dbReference type="InterPro" id="IPR022065">
    <property type="entry name" value="Uncharacterised_TMEM59"/>
</dbReference>
<evidence type="ECO:0008006" key="13">
    <source>
        <dbReference type="Google" id="ProtNLM"/>
    </source>
</evidence>
<dbReference type="GO" id="GO:0000139">
    <property type="term" value="C:Golgi membrane"/>
    <property type="evidence" value="ECO:0007669"/>
    <property type="project" value="UniProtKB-SubCell"/>
</dbReference>
<keyword evidence="3 10" id="KW-0812">Transmembrane</keyword>
<evidence type="ECO:0000256" key="9">
    <source>
        <dbReference type="SAM" id="MobiDB-lite"/>
    </source>
</evidence>
<evidence type="ECO:0000256" key="1">
    <source>
        <dbReference type="ARBA" id="ARBA00004614"/>
    </source>
</evidence>
<feature type="compositionally biased region" description="Gly residues" evidence="9">
    <location>
        <begin position="1"/>
        <end position="11"/>
    </location>
</feature>
<evidence type="ECO:0000313" key="12">
    <source>
        <dbReference type="Proteomes" id="UP000002279"/>
    </source>
</evidence>
<dbReference type="Bgee" id="ENSOANG00000045153">
    <property type="expression patterns" value="Expressed in cerebellum and 6 other cell types or tissues"/>
</dbReference>
<evidence type="ECO:0000256" key="4">
    <source>
        <dbReference type="ARBA" id="ARBA00022729"/>
    </source>
</evidence>
<dbReference type="AlphaFoldDB" id="A0A6I8NTY8"/>
<proteinExistence type="inferred from homology"/>
<keyword evidence="12" id="KW-1185">Reference proteome</keyword>
<keyword evidence="8" id="KW-0325">Glycoprotein</keyword>
<evidence type="ECO:0000313" key="11">
    <source>
        <dbReference type="Ensembl" id="ENSOANP00000044420.1"/>
    </source>
</evidence>
<evidence type="ECO:0000256" key="7">
    <source>
        <dbReference type="ARBA" id="ARBA00023136"/>
    </source>
</evidence>
<feature type="compositionally biased region" description="Basic and acidic residues" evidence="9">
    <location>
        <begin position="130"/>
        <end position="139"/>
    </location>
</feature>
<reference evidence="11" key="3">
    <citation type="submission" date="2025-09" db="UniProtKB">
        <authorList>
            <consortium name="Ensembl"/>
        </authorList>
    </citation>
    <scope>IDENTIFICATION</scope>
    <source>
        <strain evidence="11">Glennie</strain>
    </source>
</reference>
<dbReference type="InParanoid" id="A0A6I8NTY8"/>
<keyword evidence="6" id="KW-0333">Golgi apparatus</keyword>
<evidence type="ECO:0000256" key="10">
    <source>
        <dbReference type="SAM" id="Phobius"/>
    </source>
</evidence>
<dbReference type="GeneTree" id="ENSGT00390000008279"/>
<dbReference type="Proteomes" id="UP000002279">
    <property type="component" value="Chromosome X1"/>
</dbReference>
<feature type="transmembrane region" description="Helical" evidence="10">
    <location>
        <begin position="458"/>
        <end position="480"/>
    </location>
</feature>
<evidence type="ECO:0000256" key="6">
    <source>
        <dbReference type="ARBA" id="ARBA00023034"/>
    </source>
</evidence>
<evidence type="ECO:0000256" key="3">
    <source>
        <dbReference type="ARBA" id="ARBA00022692"/>
    </source>
</evidence>
<keyword evidence="5 10" id="KW-1133">Transmembrane helix</keyword>
<keyword evidence="4" id="KW-0732">Signal</keyword>
<dbReference type="Ensembl" id="ENSOANT00000055497.1">
    <property type="protein sequence ID" value="ENSOANP00000044420.1"/>
    <property type="gene ID" value="ENSOANG00000045153.1"/>
</dbReference>
<dbReference type="Pfam" id="PF12280">
    <property type="entry name" value="BSMAP"/>
    <property type="match status" value="1"/>
</dbReference>
<sequence>MKGWEEGGGGVARRDPAPSAPRRPLSCAPLPPALPRGVRRTLAAHPPPLSSDFGRAKAATEGLGGDTCPSKNDSGALGQLGPAPATRNRNRRGAGSGHEERAGGRGPPFSPLGRPGQGWVRVRLGGWREGARGEGRVSRAESSPRAWGKRGGRRTSPSTRLCPFICPRRLPFFPPFCSLLSIAAPPAAPPRLPCSVPVTSRPPPPPPRAPRCGFCPGCGGCRGPRGLRLLPHPPAPRPPPHPLHHDGRRGVAAAAAAAAAAALGIGVPRRLGPFRPAAGRHPLLPRPVPESRPAPGCRAACSEAYGQAEEQLACIEGCRRQMPEMESQEEKIPEPPPAALSVLDLFSNLCSDLVSSAQSFLSSTWTYYLQADDGKVVVFQSQPVMESLMLKTPQPKQMEAVWLGSDPDNLDSHSDPGEKLEKPARKEAKGKARLQTSEPPQPADFLGCMSKRSGLPRWILAVCLFFSVLVMLWLSCASLVTAPDQHIRTQPLSIAGDKDYLEKLEHPLALPPVLAIAVCPAESDPEAGPLPLKGPFLEQRGSCGGDVYFLVRVHASLSSSHPPCIDSFIVF</sequence>
<feature type="region of interest" description="Disordered" evidence="9">
    <location>
        <begin position="130"/>
        <end position="154"/>
    </location>
</feature>
<comment type="subcellular location">
    <subcellularLocation>
        <location evidence="1">Golgi apparatus membrane</location>
        <topology evidence="1">Single-pass type I membrane protein</topology>
    </subcellularLocation>
</comment>
<name>A0A6I8NTY8_ORNAN</name>
<evidence type="ECO:0000256" key="8">
    <source>
        <dbReference type="ARBA" id="ARBA00023180"/>
    </source>
</evidence>
<keyword evidence="7 10" id="KW-0472">Membrane</keyword>
<evidence type="ECO:0000256" key="2">
    <source>
        <dbReference type="ARBA" id="ARBA00009643"/>
    </source>
</evidence>
<reference evidence="11" key="2">
    <citation type="submission" date="2025-08" db="UniProtKB">
        <authorList>
            <consortium name="Ensembl"/>
        </authorList>
    </citation>
    <scope>IDENTIFICATION</scope>
    <source>
        <strain evidence="11">Glennie</strain>
    </source>
</reference>
<feature type="region of interest" description="Disordered" evidence="9">
    <location>
        <begin position="1"/>
        <end position="117"/>
    </location>
</feature>
<dbReference type="PANTHER" id="PTHR28652">
    <property type="entry name" value="TRANSMEMBRANE PROTEIN 59-LIKE PROTEIN"/>
    <property type="match status" value="1"/>
</dbReference>
<reference evidence="11 12" key="1">
    <citation type="journal article" date="2008" name="Nature">
        <title>Genome analysis of the platypus reveals unique signatures of evolution.</title>
        <authorList>
            <person name="Warren W.C."/>
            <person name="Hillier L.W."/>
            <person name="Marshall Graves J.A."/>
            <person name="Birney E."/>
            <person name="Ponting C.P."/>
            <person name="Grutzner F."/>
            <person name="Belov K."/>
            <person name="Miller W."/>
            <person name="Clarke L."/>
            <person name="Chinwalla A.T."/>
            <person name="Yang S.P."/>
            <person name="Heger A."/>
            <person name="Locke D.P."/>
            <person name="Miethke P."/>
            <person name="Waters P.D."/>
            <person name="Veyrunes F."/>
            <person name="Fulton L."/>
            <person name="Fulton B."/>
            <person name="Graves T."/>
            <person name="Wallis J."/>
            <person name="Puente X.S."/>
            <person name="Lopez-Otin C."/>
            <person name="Ordonez G.R."/>
            <person name="Eichler E.E."/>
            <person name="Chen L."/>
            <person name="Cheng Z."/>
            <person name="Deakin J.E."/>
            <person name="Alsop A."/>
            <person name="Thompson K."/>
            <person name="Kirby P."/>
            <person name="Papenfuss A.T."/>
            <person name="Wakefield M.J."/>
            <person name="Olender T."/>
            <person name="Lancet D."/>
            <person name="Huttley G.A."/>
            <person name="Smit A.F."/>
            <person name="Pask A."/>
            <person name="Temple-Smith P."/>
            <person name="Batzer M.A."/>
            <person name="Walker J.A."/>
            <person name="Konkel M.K."/>
            <person name="Harris R.S."/>
            <person name="Whittington C.M."/>
            <person name="Wong E.S."/>
            <person name="Gemmell N.J."/>
            <person name="Buschiazzo E."/>
            <person name="Vargas Jentzsch I.M."/>
            <person name="Merkel A."/>
            <person name="Schmitz J."/>
            <person name="Zemann A."/>
            <person name="Churakov G."/>
            <person name="Kriegs J.O."/>
            <person name="Brosius J."/>
            <person name="Murchison E.P."/>
            <person name="Sachidanandam R."/>
            <person name="Smith C."/>
            <person name="Hannon G.J."/>
            <person name="Tsend-Ayush E."/>
            <person name="McMillan D."/>
            <person name="Attenborough R."/>
            <person name="Rens W."/>
            <person name="Ferguson-Smith M."/>
            <person name="Lefevre C.M."/>
            <person name="Sharp J.A."/>
            <person name="Nicholas K.R."/>
            <person name="Ray D.A."/>
            <person name="Kube M."/>
            <person name="Reinhardt R."/>
            <person name="Pringle T.H."/>
            <person name="Taylor J."/>
            <person name="Jones R.C."/>
            <person name="Nixon B."/>
            <person name="Dacheux J.L."/>
            <person name="Niwa H."/>
            <person name="Sekita Y."/>
            <person name="Huang X."/>
            <person name="Stark A."/>
            <person name="Kheradpour P."/>
            <person name="Kellis M."/>
            <person name="Flicek P."/>
            <person name="Chen Y."/>
            <person name="Webber C."/>
            <person name="Hardison R."/>
            <person name="Nelson J."/>
            <person name="Hallsworth-Pepin K."/>
            <person name="Delehaunty K."/>
            <person name="Markovic C."/>
            <person name="Minx P."/>
            <person name="Feng Y."/>
            <person name="Kremitzki C."/>
            <person name="Mitreva M."/>
            <person name="Glasscock J."/>
            <person name="Wylie T."/>
            <person name="Wohldmann P."/>
            <person name="Thiru P."/>
            <person name="Nhan M.N."/>
            <person name="Pohl C.S."/>
            <person name="Smith S.M."/>
            <person name="Hou S."/>
            <person name="Nefedov M."/>
            <person name="de Jong P.J."/>
            <person name="Renfree M.B."/>
            <person name="Mardis E.R."/>
            <person name="Wilson R.K."/>
        </authorList>
    </citation>
    <scope>NUCLEOTIDE SEQUENCE [LARGE SCALE GENOMIC DNA]</scope>
    <source>
        <strain evidence="11 12">Glennie</strain>
    </source>
</reference>
<accession>A0A6I8NTY8</accession>
<dbReference type="PANTHER" id="PTHR28652:SF1">
    <property type="entry name" value="TRANSMEMBRANE PROTEIN 59-LIKE"/>
    <property type="match status" value="1"/>
</dbReference>
<feature type="region of interest" description="Disordered" evidence="9">
    <location>
        <begin position="403"/>
        <end position="439"/>
    </location>
</feature>
<protein>
    <recommendedName>
        <fullName evidence="13">Transmembrane protein 59 like</fullName>
    </recommendedName>
</protein>
<comment type="similarity">
    <text evidence="2">Belongs to the TMEM59 family.</text>
</comment>
<evidence type="ECO:0000256" key="5">
    <source>
        <dbReference type="ARBA" id="ARBA00022989"/>
    </source>
</evidence>
<feature type="compositionally biased region" description="Basic and acidic residues" evidence="9">
    <location>
        <begin position="410"/>
        <end position="430"/>
    </location>
</feature>